<dbReference type="GO" id="GO:0015421">
    <property type="term" value="F:ABC-type oligopeptide transporter activity"/>
    <property type="evidence" value="ECO:0007669"/>
    <property type="project" value="TreeGrafter"/>
</dbReference>
<dbReference type="PANTHER" id="PTHR43394:SF13">
    <property type="entry name" value="ANTIGEN PEPTIDE TRANSPORTER 1"/>
    <property type="match status" value="1"/>
</dbReference>
<evidence type="ECO:0000313" key="3">
    <source>
        <dbReference type="Ensembl" id="ENSCMIP00000002580.1"/>
    </source>
</evidence>
<dbReference type="GO" id="GO:0016887">
    <property type="term" value="F:ATP hydrolysis activity"/>
    <property type="evidence" value="ECO:0007669"/>
    <property type="project" value="InterPro"/>
</dbReference>
<dbReference type="Ensembl" id="ENSCMIT00000002670.1">
    <property type="protein sequence ID" value="ENSCMIP00000002580.1"/>
    <property type="gene ID" value="ENSCMIG00000001526.1"/>
</dbReference>
<dbReference type="Pfam" id="PF00005">
    <property type="entry name" value="ABC_tran"/>
    <property type="match status" value="1"/>
</dbReference>
<dbReference type="SUPFAM" id="SSF52540">
    <property type="entry name" value="P-loop containing nucleoside triphosphate hydrolases"/>
    <property type="match status" value="1"/>
</dbReference>
<reference evidence="4" key="2">
    <citation type="journal article" date="2007" name="PLoS Biol.">
        <title>Survey sequencing and comparative analysis of the elephant shark (Callorhinchus milii) genome.</title>
        <authorList>
            <person name="Venkatesh B."/>
            <person name="Kirkness E.F."/>
            <person name="Loh Y.H."/>
            <person name="Halpern A.L."/>
            <person name="Lee A.P."/>
            <person name="Johnson J."/>
            <person name="Dandona N."/>
            <person name="Viswanathan L.D."/>
            <person name="Tay A."/>
            <person name="Venter J.C."/>
            <person name="Strausberg R.L."/>
            <person name="Brenner S."/>
        </authorList>
    </citation>
    <scope>NUCLEOTIDE SEQUENCE [LARGE SCALE GENOMIC DNA]</scope>
</reference>
<dbReference type="GO" id="GO:0005524">
    <property type="term" value="F:ATP binding"/>
    <property type="evidence" value="ECO:0007669"/>
    <property type="project" value="InterPro"/>
</dbReference>
<reference evidence="3" key="5">
    <citation type="submission" date="2025-09" db="UniProtKB">
        <authorList>
            <consortium name="Ensembl"/>
        </authorList>
    </citation>
    <scope>IDENTIFICATION</scope>
</reference>
<dbReference type="AlphaFoldDB" id="A0A4W3GIN8"/>
<organism evidence="3 4">
    <name type="scientific">Callorhinchus milii</name>
    <name type="common">Ghost shark</name>
    <dbReference type="NCBI Taxonomy" id="7868"/>
    <lineage>
        <taxon>Eukaryota</taxon>
        <taxon>Metazoa</taxon>
        <taxon>Chordata</taxon>
        <taxon>Craniata</taxon>
        <taxon>Vertebrata</taxon>
        <taxon>Chondrichthyes</taxon>
        <taxon>Holocephali</taxon>
        <taxon>Chimaeriformes</taxon>
        <taxon>Callorhinchidae</taxon>
        <taxon>Callorhinchus</taxon>
    </lineage>
</organism>
<feature type="domain" description="ABC transporter" evidence="2">
    <location>
        <begin position="5"/>
        <end position="44"/>
    </location>
</feature>
<proteinExistence type="predicted"/>
<reference evidence="4" key="1">
    <citation type="journal article" date="2006" name="Science">
        <title>Ancient noncoding elements conserved in the human genome.</title>
        <authorList>
            <person name="Venkatesh B."/>
            <person name="Kirkness E.F."/>
            <person name="Loh Y.H."/>
            <person name="Halpern A.L."/>
            <person name="Lee A.P."/>
            <person name="Johnson J."/>
            <person name="Dandona N."/>
            <person name="Viswanathan L.D."/>
            <person name="Tay A."/>
            <person name="Venter J.C."/>
            <person name="Strausberg R.L."/>
            <person name="Brenner S."/>
        </authorList>
    </citation>
    <scope>NUCLEOTIDE SEQUENCE [LARGE SCALE GENOMIC DNA]</scope>
</reference>
<sequence length="137" mass="14848">MEHGYNTEVGETGGQLSVGQKQRVAIARALLRDPRVLILDEATSSLDVESQHKIQEAVSRLPEQTVMVIAHQLKTVERADQIVVIENGMVVEVGNHSNLIAAEGSYFRLVHKLFSSEGNGQSANESSSSTHNSPGTQ</sequence>
<feature type="region of interest" description="Disordered" evidence="1">
    <location>
        <begin position="117"/>
        <end position="137"/>
    </location>
</feature>
<reference evidence="4" key="3">
    <citation type="journal article" date="2014" name="Nature">
        <title>Elephant shark genome provides unique insights into gnathostome evolution.</title>
        <authorList>
            <consortium name="International Elephant Shark Genome Sequencing Consortium"/>
            <person name="Venkatesh B."/>
            <person name="Lee A.P."/>
            <person name="Ravi V."/>
            <person name="Maurya A.K."/>
            <person name="Lian M.M."/>
            <person name="Swann J.B."/>
            <person name="Ohta Y."/>
            <person name="Flajnik M.F."/>
            <person name="Sutoh Y."/>
            <person name="Kasahara M."/>
            <person name="Hoon S."/>
            <person name="Gangu V."/>
            <person name="Roy S.W."/>
            <person name="Irimia M."/>
            <person name="Korzh V."/>
            <person name="Kondrychyn I."/>
            <person name="Lim Z.W."/>
            <person name="Tay B.H."/>
            <person name="Tohari S."/>
            <person name="Kong K.W."/>
            <person name="Ho S."/>
            <person name="Lorente-Galdos B."/>
            <person name="Quilez J."/>
            <person name="Marques-Bonet T."/>
            <person name="Raney B.J."/>
            <person name="Ingham P.W."/>
            <person name="Tay A."/>
            <person name="Hillier L.W."/>
            <person name="Minx P."/>
            <person name="Boehm T."/>
            <person name="Wilson R.K."/>
            <person name="Brenner S."/>
            <person name="Warren W.C."/>
        </authorList>
    </citation>
    <scope>NUCLEOTIDE SEQUENCE [LARGE SCALE GENOMIC DNA]</scope>
</reference>
<keyword evidence="4" id="KW-1185">Reference proteome</keyword>
<feature type="compositionally biased region" description="Low complexity" evidence="1">
    <location>
        <begin position="122"/>
        <end position="137"/>
    </location>
</feature>
<dbReference type="InterPro" id="IPR003439">
    <property type="entry name" value="ABC_transporter-like_ATP-bd"/>
</dbReference>
<dbReference type="PANTHER" id="PTHR43394">
    <property type="entry name" value="ATP-DEPENDENT PERMEASE MDL1, MITOCHONDRIAL"/>
    <property type="match status" value="1"/>
</dbReference>
<reference evidence="3" key="4">
    <citation type="submission" date="2025-08" db="UniProtKB">
        <authorList>
            <consortium name="Ensembl"/>
        </authorList>
    </citation>
    <scope>IDENTIFICATION</scope>
</reference>
<evidence type="ECO:0000313" key="4">
    <source>
        <dbReference type="Proteomes" id="UP000314986"/>
    </source>
</evidence>
<dbReference type="Proteomes" id="UP000314986">
    <property type="component" value="Unassembled WGS sequence"/>
</dbReference>
<dbReference type="InterPro" id="IPR039421">
    <property type="entry name" value="Type_1_exporter"/>
</dbReference>
<evidence type="ECO:0000259" key="2">
    <source>
        <dbReference type="Pfam" id="PF00005"/>
    </source>
</evidence>
<name>A0A4W3GIN8_CALMI</name>
<accession>A0A4W3GIN8</accession>
<dbReference type="GeneTree" id="ENSGT00940000155431"/>
<protein>
    <submittedName>
        <fullName evidence="3">ATP-binding cassette sub-family B member 9-like</fullName>
    </submittedName>
</protein>
<dbReference type="Gene3D" id="3.40.50.300">
    <property type="entry name" value="P-loop containing nucleotide triphosphate hydrolases"/>
    <property type="match status" value="1"/>
</dbReference>
<evidence type="ECO:0000256" key="1">
    <source>
        <dbReference type="SAM" id="MobiDB-lite"/>
    </source>
</evidence>
<dbReference type="OMA" id="AHEASHN"/>
<dbReference type="InterPro" id="IPR027417">
    <property type="entry name" value="P-loop_NTPase"/>
</dbReference>